<dbReference type="EMBL" id="VSWD01000001">
    <property type="protein sequence ID" value="KAK3108515.1"/>
    <property type="molecule type" value="Genomic_DNA"/>
</dbReference>
<sequence>MKCRSMKYNLLFSGIAEADGENCENVLKKFIQDELQIEKEIPFANVHRVGKKVSGKCRAIVAKFIYNKDLVSVKVAAKRLKGKKFWINEQYPPEIEERRRKLYPIAKQERMKKSKVVLVRDKLYVNGKLVVCDEDSDTDEDLGSTPLRSTSQPNKRSRHYSTPNRD</sequence>
<evidence type="ECO:0000313" key="3">
    <source>
        <dbReference type="Proteomes" id="UP001186944"/>
    </source>
</evidence>
<evidence type="ECO:0000313" key="2">
    <source>
        <dbReference type="EMBL" id="KAK3108515.1"/>
    </source>
</evidence>
<reference evidence="2" key="1">
    <citation type="submission" date="2019-08" db="EMBL/GenBank/DDBJ databases">
        <title>The improved chromosome-level genome for the pearl oyster Pinctada fucata martensii using PacBio sequencing and Hi-C.</title>
        <authorList>
            <person name="Zheng Z."/>
        </authorList>
    </citation>
    <scope>NUCLEOTIDE SEQUENCE</scope>
    <source>
        <strain evidence="2">ZZ-2019</strain>
        <tissue evidence="2">Adductor muscle</tissue>
    </source>
</reference>
<feature type="compositionally biased region" description="Polar residues" evidence="1">
    <location>
        <begin position="146"/>
        <end position="166"/>
    </location>
</feature>
<evidence type="ECO:0000256" key="1">
    <source>
        <dbReference type="SAM" id="MobiDB-lite"/>
    </source>
</evidence>
<protein>
    <submittedName>
        <fullName evidence="2">Uncharacterized protein</fullName>
    </submittedName>
</protein>
<organism evidence="2 3">
    <name type="scientific">Pinctada imbricata</name>
    <name type="common">Atlantic pearl-oyster</name>
    <name type="synonym">Pinctada martensii</name>
    <dbReference type="NCBI Taxonomy" id="66713"/>
    <lineage>
        <taxon>Eukaryota</taxon>
        <taxon>Metazoa</taxon>
        <taxon>Spiralia</taxon>
        <taxon>Lophotrochozoa</taxon>
        <taxon>Mollusca</taxon>
        <taxon>Bivalvia</taxon>
        <taxon>Autobranchia</taxon>
        <taxon>Pteriomorphia</taxon>
        <taxon>Pterioida</taxon>
        <taxon>Pterioidea</taxon>
        <taxon>Pteriidae</taxon>
        <taxon>Pinctada</taxon>
    </lineage>
</organism>
<feature type="region of interest" description="Disordered" evidence="1">
    <location>
        <begin position="134"/>
        <end position="166"/>
    </location>
</feature>
<name>A0AA88YTQ1_PINIB</name>
<accession>A0AA88YTQ1</accession>
<dbReference type="Gene3D" id="3.30.70.1820">
    <property type="entry name" value="L1 transposable element, RRM domain"/>
    <property type="match status" value="1"/>
</dbReference>
<comment type="caution">
    <text evidence="2">The sequence shown here is derived from an EMBL/GenBank/DDBJ whole genome shotgun (WGS) entry which is preliminary data.</text>
</comment>
<dbReference type="Proteomes" id="UP001186944">
    <property type="component" value="Unassembled WGS sequence"/>
</dbReference>
<dbReference type="AlphaFoldDB" id="A0AA88YTQ1"/>
<proteinExistence type="predicted"/>
<keyword evidence="3" id="KW-1185">Reference proteome</keyword>
<gene>
    <name evidence="2" type="ORF">FSP39_009631</name>
</gene>